<protein>
    <submittedName>
        <fullName evidence="1">Uncharacterized protein</fullName>
    </submittedName>
</protein>
<dbReference type="AlphaFoldDB" id="A0A9E2NQU0"/>
<accession>A0A9E2NQU0</accession>
<evidence type="ECO:0000313" key="1">
    <source>
        <dbReference type="EMBL" id="MBU3819938.1"/>
    </source>
</evidence>
<reference evidence="1" key="2">
    <citation type="submission" date="2021-04" db="EMBL/GenBank/DDBJ databases">
        <authorList>
            <person name="Gilroy R."/>
        </authorList>
    </citation>
    <scope>NUCLEOTIDE SEQUENCE</scope>
    <source>
        <strain evidence="1">742</strain>
    </source>
</reference>
<comment type="caution">
    <text evidence="1">The sequence shown here is derived from an EMBL/GenBank/DDBJ whole genome shotgun (WGS) entry which is preliminary data.</text>
</comment>
<gene>
    <name evidence="1" type="ORF">H9864_06170</name>
</gene>
<dbReference type="EMBL" id="JAHLFH010000129">
    <property type="protein sequence ID" value="MBU3819938.1"/>
    <property type="molecule type" value="Genomic_DNA"/>
</dbReference>
<evidence type="ECO:0000313" key="2">
    <source>
        <dbReference type="Proteomes" id="UP000824178"/>
    </source>
</evidence>
<name>A0A9E2NQU0_9FIRM</name>
<sequence>MSFSDLPAPAIVQGALRFPIIKPREAFDNRETEEMFKKTEKKNELLHKTKIKTEKHGFDSLFKVEMNFIDR</sequence>
<dbReference type="Proteomes" id="UP000824178">
    <property type="component" value="Unassembled WGS sequence"/>
</dbReference>
<proteinExistence type="predicted"/>
<organism evidence="1 2">
    <name type="scientific">Candidatus Faecalibacterium intestinavium</name>
    <dbReference type="NCBI Taxonomy" id="2838580"/>
    <lineage>
        <taxon>Bacteria</taxon>
        <taxon>Bacillati</taxon>
        <taxon>Bacillota</taxon>
        <taxon>Clostridia</taxon>
        <taxon>Eubacteriales</taxon>
        <taxon>Oscillospiraceae</taxon>
        <taxon>Faecalibacterium</taxon>
    </lineage>
</organism>
<reference evidence="1" key="1">
    <citation type="journal article" date="2021" name="PeerJ">
        <title>Extensive microbial diversity within the chicken gut microbiome revealed by metagenomics and culture.</title>
        <authorList>
            <person name="Gilroy R."/>
            <person name="Ravi A."/>
            <person name="Getino M."/>
            <person name="Pursley I."/>
            <person name="Horton D.L."/>
            <person name="Alikhan N.F."/>
            <person name="Baker D."/>
            <person name="Gharbi K."/>
            <person name="Hall N."/>
            <person name="Watson M."/>
            <person name="Adriaenssens E.M."/>
            <person name="Foster-Nyarko E."/>
            <person name="Jarju S."/>
            <person name="Secka A."/>
            <person name="Antonio M."/>
            <person name="Oren A."/>
            <person name="Chaudhuri R.R."/>
            <person name="La Ragione R."/>
            <person name="Hildebrand F."/>
            <person name="Pallen M.J."/>
        </authorList>
    </citation>
    <scope>NUCLEOTIDE SEQUENCE</scope>
    <source>
        <strain evidence="1">742</strain>
    </source>
</reference>